<accession>A0ABQ9QQD4</accession>
<protein>
    <submittedName>
        <fullName evidence="2">Uncharacterized protein</fullName>
    </submittedName>
</protein>
<keyword evidence="3" id="KW-1185">Reference proteome</keyword>
<dbReference type="EMBL" id="MLFU01000111">
    <property type="protein sequence ID" value="KAK1481095.1"/>
    <property type="molecule type" value="Genomic_DNA"/>
</dbReference>
<evidence type="ECO:0000256" key="1">
    <source>
        <dbReference type="SAM" id="MobiDB-lite"/>
    </source>
</evidence>
<evidence type="ECO:0000313" key="2">
    <source>
        <dbReference type="EMBL" id="KAK1481095.1"/>
    </source>
</evidence>
<reference evidence="2 3" key="1">
    <citation type="submission" date="2016-10" db="EMBL/GenBank/DDBJ databases">
        <title>The genome sequence of Colletotrichum fioriniae PJ7.</title>
        <authorList>
            <person name="Baroncelli R."/>
        </authorList>
    </citation>
    <scope>NUCLEOTIDE SEQUENCE [LARGE SCALE GENOMIC DNA]</scope>
    <source>
        <strain evidence="2 3">Tom-12</strain>
    </source>
</reference>
<dbReference type="Proteomes" id="UP001227543">
    <property type="component" value="Unassembled WGS sequence"/>
</dbReference>
<feature type="compositionally biased region" description="Low complexity" evidence="1">
    <location>
        <begin position="82"/>
        <end position="94"/>
    </location>
</feature>
<feature type="compositionally biased region" description="Pro residues" evidence="1">
    <location>
        <begin position="66"/>
        <end position="77"/>
    </location>
</feature>
<sequence>MTSIVVSGDVTVTTSTIDDPEDNSTDDVIGPTELEEGLAGIELVGVGGLELELGLELVVVVVESAPAPPPPPPPPPTGGTTGTPPTTGIAIGATGTYGFPSASTVLEDEDTRELLLPEDEAVLELDDVELLLEDLLELEDRLLELFELEDVEEDLDDVVLRCVVVVLVKK</sequence>
<feature type="region of interest" description="Disordered" evidence="1">
    <location>
        <begin position="1"/>
        <end position="26"/>
    </location>
</feature>
<proteinExistence type="predicted"/>
<comment type="caution">
    <text evidence="2">The sequence shown here is derived from an EMBL/GenBank/DDBJ whole genome shotgun (WGS) entry which is preliminary data.</text>
</comment>
<feature type="compositionally biased region" description="Low complexity" evidence="1">
    <location>
        <begin position="1"/>
        <end position="17"/>
    </location>
</feature>
<dbReference type="RefSeq" id="XP_060375374.1">
    <property type="nucleotide sequence ID" value="XM_060530020.1"/>
</dbReference>
<name>A0ABQ9QQD4_9PEZI</name>
<dbReference type="GeneID" id="85414258"/>
<gene>
    <name evidence="2" type="ORF">CTAM01_14019</name>
</gene>
<organism evidence="2 3">
    <name type="scientific">Colletotrichum tamarilloi</name>
    <dbReference type="NCBI Taxonomy" id="1209934"/>
    <lineage>
        <taxon>Eukaryota</taxon>
        <taxon>Fungi</taxon>
        <taxon>Dikarya</taxon>
        <taxon>Ascomycota</taxon>
        <taxon>Pezizomycotina</taxon>
        <taxon>Sordariomycetes</taxon>
        <taxon>Hypocreomycetidae</taxon>
        <taxon>Glomerellales</taxon>
        <taxon>Glomerellaceae</taxon>
        <taxon>Colletotrichum</taxon>
        <taxon>Colletotrichum acutatum species complex</taxon>
    </lineage>
</organism>
<feature type="region of interest" description="Disordered" evidence="1">
    <location>
        <begin position="65"/>
        <end position="96"/>
    </location>
</feature>
<evidence type="ECO:0000313" key="3">
    <source>
        <dbReference type="Proteomes" id="UP001227543"/>
    </source>
</evidence>